<evidence type="ECO:0000256" key="5">
    <source>
        <dbReference type="ARBA" id="ARBA00022691"/>
    </source>
</evidence>
<dbReference type="RefSeq" id="WP_096920137.1">
    <property type="nucleotide sequence ID" value="NZ_CP029487.1"/>
</dbReference>
<dbReference type="InterPro" id="IPR000878">
    <property type="entry name" value="4pyrrol_Mease"/>
</dbReference>
<dbReference type="Gene3D" id="3.40.1010.10">
    <property type="entry name" value="Cobalt-precorrin-4 Transmethylase, Domain 1"/>
    <property type="match status" value="1"/>
</dbReference>
<evidence type="ECO:0000313" key="7">
    <source>
        <dbReference type="EMBL" id="QCT72901.1"/>
    </source>
</evidence>
<sequence>MHKLKVVSLGPGHPDYILPIAKKEIAAAEVILCGERHLESFDATGKEVMIIGRGTPLSELMQRVKECYPVRKTAIVVSGDCGFYSLLTYTKKRIPSEDIEAIPGISSLQYLFAKIGMTWQDAEMMSLHGRNQDLPGRAATGKKIGILTDGEHNTAYIAKTLRENGYGEKFLYVGEDLSYSDERITRLTVEEGLSFKEKGMAVVVIADE</sequence>
<dbReference type="InterPro" id="IPR035996">
    <property type="entry name" value="4pyrrol_Methylase_sf"/>
</dbReference>
<gene>
    <name evidence="7" type="primary">cbiE</name>
    <name evidence="7" type="ORF">CPZ25_016740</name>
</gene>
<dbReference type="InterPro" id="IPR012818">
    <property type="entry name" value="CbiE"/>
</dbReference>
<keyword evidence="4 7" id="KW-0808">Transferase</keyword>
<evidence type="ECO:0000259" key="6">
    <source>
        <dbReference type="Pfam" id="PF00590"/>
    </source>
</evidence>
<keyword evidence="8" id="KW-1185">Reference proteome</keyword>
<keyword evidence="2" id="KW-0169">Cobalamin biosynthesis</keyword>
<dbReference type="KEGG" id="emt:CPZ25_016740"/>
<proteinExistence type="predicted"/>
<reference evidence="7 8" key="1">
    <citation type="submission" date="2018-05" db="EMBL/GenBank/DDBJ databases">
        <title>Genome comparison of Eubacterium sp.</title>
        <authorList>
            <person name="Feng Y."/>
            <person name="Sanchez-Andrea I."/>
            <person name="Stams A.J.M."/>
            <person name="De Vos W.M."/>
        </authorList>
    </citation>
    <scope>NUCLEOTIDE SEQUENCE [LARGE SCALE GENOMIC DNA]</scope>
    <source>
        <strain evidence="7 8">YI</strain>
    </source>
</reference>
<dbReference type="CDD" id="cd11644">
    <property type="entry name" value="Precorrin-6Y-MT"/>
    <property type="match status" value="1"/>
</dbReference>
<comment type="pathway">
    <text evidence="1">Cofactor biosynthesis; adenosylcobalamin biosynthesis.</text>
</comment>
<dbReference type="GO" id="GO:0032259">
    <property type="term" value="P:methylation"/>
    <property type="evidence" value="ECO:0007669"/>
    <property type="project" value="UniProtKB-KW"/>
</dbReference>
<dbReference type="InterPro" id="IPR014777">
    <property type="entry name" value="4pyrrole_Mease_sub1"/>
</dbReference>
<dbReference type="PANTHER" id="PTHR43182:SF1">
    <property type="entry name" value="COBALT-PRECORRIN-7 C(5)-METHYLTRANSFERASE"/>
    <property type="match status" value="1"/>
</dbReference>
<dbReference type="AlphaFoldDB" id="A0A4P9CDD9"/>
<name>A0A4P9CDD9_EUBML</name>
<dbReference type="Gene3D" id="3.30.950.10">
    <property type="entry name" value="Methyltransferase, Cobalt-precorrin-4 Transmethylase, Domain 2"/>
    <property type="match status" value="1"/>
</dbReference>
<evidence type="ECO:0000256" key="4">
    <source>
        <dbReference type="ARBA" id="ARBA00022679"/>
    </source>
</evidence>
<accession>A0A4P9CDD9</accession>
<dbReference type="Pfam" id="PF00590">
    <property type="entry name" value="TP_methylase"/>
    <property type="match status" value="1"/>
</dbReference>
<dbReference type="Proteomes" id="UP000218387">
    <property type="component" value="Chromosome"/>
</dbReference>
<evidence type="ECO:0000256" key="2">
    <source>
        <dbReference type="ARBA" id="ARBA00022573"/>
    </source>
</evidence>
<keyword evidence="5" id="KW-0949">S-adenosyl-L-methionine</keyword>
<evidence type="ECO:0000256" key="1">
    <source>
        <dbReference type="ARBA" id="ARBA00004953"/>
    </source>
</evidence>
<dbReference type="UniPathway" id="UPA00148"/>
<feature type="domain" description="Tetrapyrrole methylase" evidence="6">
    <location>
        <begin position="3"/>
        <end position="191"/>
    </location>
</feature>
<dbReference type="EMBL" id="CP029487">
    <property type="protein sequence ID" value="QCT72901.1"/>
    <property type="molecule type" value="Genomic_DNA"/>
</dbReference>
<evidence type="ECO:0000256" key="3">
    <source>
        <dbReference type="ARBA" id="ARBA00022603"/>
    </source>
</evidence>
<dbReference type="NCBIfam" id="TIGR02467">
    <property type="entry name" value="CbiE"/>
    <property type="match status" value="1"/>
</dbReference>
<evidence type="ECO:0000313" key="8">
    <source>
        <dbReference type="Proteomes" id="UP000218387"/>
    </source>
</evidence>
<keyword evidence="3 7" id="KW-0489">Methyltransferase</keyword>
<protein>
    <submittedName>
        <fullName evidence="7">Precorrin-6y C5,15-methyltransferase (Decarboxylating) subunit CbiE</fullName>
    </submittedName>
</protein>
<dbReference type="InterPro" id="IPR014776">
    <property type="entry name" value="4pyrrole_Mease_sub2"/>
</dbReference>
<dbReference type="GO" id="GO:0008276">
    <property type="term" value="F:protein methyltransferase activity"/>
    <property type="evidence" value="ECO:0007669"/>
    <property type="project" value="InterPro"/>
</dbReference>
<organism evidence="7 8">
    <name type="scientific">Eubacterium maltosivorans</name>
    <dbReference type="NCBI Taxonomy" id="2041044"/>
    <lineage>
        <taxon>Bacteria</taxon>
        <taxon>Bacillati</taxon>
        <taxon>Bacillota</taxon>
        <taxon>Clostridia</taxon>
        <taxon>Eubacteriales</taxon>
        <taxon>Eubacteriaceae</taxon>
        <taxon>Eubacterium</taxon>
    </lineage>
</organism>
<dbReference type="InterPro" id="IPR050714">
    <property type="entry name" value="Cobalamin_biosynth_MTase"/>
</dbReference>
<dbReference type="SUPFAM" id="SSF53790">
    <property type="entry name" value="Tetrapyrrole methylase"/>
    <property type="match status" value="1"/>
</dbReference>
<dbReference type="PANTHER" id="PTHR43182">
    <property type="entry name" value="COBALT-PRECORRIN-6B C(15)-METHYLTRANSFERASE (DECARBOXYLATING)"/>
    <property type="match status" value="1"/>
</dbReference>
<dbReference type="GO" id="GO:0009236">
    <property type="term" value="P:cobalamin biosynthetic process"/>
    <property type="evidence" value="ECO:0007669"/>
    <property type="project" value="UniProtKB-UniPathway"/>
</dbReference>